<dbReference type="Gene3D" id="3.40.50.2300">
    <property type="match status" value="1"/>
</dbReference>
<dbReference type="Pfam" id="PF00072">
    <property type="entry name" value="Response_reg"/>
    <property type="match status" value="1"/>
</dbReference>
<dbReference type="AlphaFoldDB" id="D9PFI1"/>
<feature type="domain" description="Response regulatory" evidence="2">
    <location>
        <begin position="3"/>
        <end position="120"/>
    </location>
</feature>
<reference evidence="3" key="2">
    <citation type="journal article" date="2011" name="Microb. Ecol.">
        <title>Taxonomic and Functional Metagenomic Profiling of the Microbial Community in the Anoxic Sediment of a Sub-saline Shallow Lake (Laguna de Carrizo, Central Spain).</title>
        <authorList>
            <person name="Ferrer M."/>
            <person name="Guazzaroni M.E."/>
            <person name="Richter M."/>
            <person name="Garcia-Salamanca A."/>
            <person name="Yarza P."/>
            <person name="Suarez-Suarez A."/>
            <person name="Solano J."/>
            <person name="Alcaide M."/>
            <person name="van Dillewijn P."/>
            <person name="Molina-Henares M.A."/>
            <person name="Lopez-Cortes N."/>
            <person name="Al-Ramahi Y."/>
            <person name="Guerrero C."/>
            <person name="Acosta A."/>
            <person name="de Eugenio L.I."/>
            <person name="Martinez V."/>
            <person name="Marques S."/>
            <person name="Rojo F."/>
            <person name="Santero E."/>
            <person name="Genilloud O."/>
            <person name="Perez-Perez J."/>
            <person name="Rossello-Mora R."/>
            <person name="Ramos J.L."/>
        </authorList>
    </citation>
    <scope>NUCLEOTIDE SEQUENCE</scope>
</reference>
<evidence type="ECO:0000313" key="3">
    <source>
        <dbReference type="EMBL" id="EFK97689.1"/>
    </source>
</evidence>
<comment type="caution">
    <text evidence="3">The sequence shown here is derived from an EMBL/GenBank/DDBJ whole genome shotgun (WGS) entry which is preliminary data.</text>
</comment>
<protein>
    <submittedName>
        <fullName evidence="3">Transcriptional regulatory protein yycF</fullName>
    </submittedName>
</protein>
<name>D9PFI1_9ZZZZ</name>
<keyword evidence="1" id="KW-0597">Phosphoprotein</keyword>
<organism evidence="3">
    <name type="scientific">sediment metagenome</name>
    <dbReference type="NCBI Taxonomy" id="749907"/>
    <lineage>
        <taxon>unclassified sequences</taxon>
        <taxon>metagenomes</taxon>
        <taxon>ecological metagenomes</taxon>
    </lineage>
</organism>
<gene>
    <name evidence="3" type="ORF">LDC_0263</name>
</gene>
<dbReference type="InterPro" id="IPR050595">
    <property type="entry name" value="Bact_response_regulator"/>
</dbReference>
<dbReference type="GO" id="GO:0000160">
    <property type="term" value="P:phosphorelay signal transduction system"/>
    <property type="evidence" value="ECO:0007669"/>
    <property type="project" value="InterPro"/>
</dbReference>
<dbReference type="SMART" id="SM00448">
    <property type="entry name" value="REC"/>
    <property type="match status" value="1"/>
</dbReference>
<dbReference type="SUPFAM" id="SSF52172">
    <property type="entry name" value="CheY-like"/>
    <property type="match status" value="1"/>
</dbReference>
<proteinExistence type="predicted"/>
<dbReference type="PROSITE" id="PS50110">
    <property type="entry name" value="RESPONSE_REGULATORY"/>
    <property type="match status" value="1"/>
</dbReference>
<reference evidence="3" key="1">
    <citation type="submission" date="2010-07" db="EMBL/GenBank/DDBJ databases">
        <authorList>
            <consortium name="CONSOLIDER consortium CSD2007-00005"/>
            <person name="Guazzaroni M.-E."/>
            <person name="Richter M."/>
            <person name="Garcia-Salamanca A."/>
            <person name="Yarza P."/>
            <person name="Ferrer M."/>
        </authorList>
    </citation>
    <scope>NUCLEOTIDE SEQUENCE</scope>
</reference>
<dbReference type="InterPro" id="IPR001789">
    <property type="entry name" value="Sig_transdc_resp-reg_receiver"/>
</dbReference>
<dbReference type="PANTHER" id="PTHR44591">
    <property type="entry name" value="STRESS RESPONSE REGULATOR PROTEIN 1"/>
    <property type="match status" value="1"/>
</dbReference>
<dbReference type="EMBL" id="ADZX01000069">
    <property type="protein sequence ID" value="EFK97689.1"/>
    <property type="molecule type" value="Genomic_DNA"/>
</dbReference>
<evidence type="ECO:0000259" key="2">
    <source>
        <dbReference type="PROSITE" id="PS50110"/>
    </source>
</evidence>
<dbReference type="PANTHER" id="PTHR44591:SF23">
    <property type="entry name" value="CHEY SUBFAMILY"/>
    <property type="match status" value="1"/>
</dbReference>
<sequence>MAKILVFDDEPSILLMIKKMLERAGHEVDIALNGKDGMELFEKNKPDLVITDIIMPEKEGLETIRELRKKYPDLKIIAISGGGRIGPEGYLPGAKIFGANAVFQKPFIQKDFLETVSKLLIEANKR</sequence>
<accession>D9PFI1</accession>
<dbReference type="InterPro" id="IPR011006">
    <property type="entry name" value="CheY-like_superfamily"/>
</dbReference>
<evidence type="ECO:0000256" key="1">
    <source>
        <dbReference type="ARBA" id="ARBA00022553"/>
    </source>
</evidence>